<evidence type="ECO:0000256" key="4">
    <source>
        <dbReference type="ARBA" id="ARBA00022777"/>
    </source>
</evidence>
<dbReference type="Gene3D" id="3.30.200.20">
    <property type="entry name" value="Phosphorylase Kinase, domain 1"/>
    <property type="match status" value="1"/>
</dbReference>
<feature type="compositionally biased region" description="Low complexity" evidence="6">
    <location>
        <begin position="545"/>
        <end position="562"/>
    </location>
</feature>
<accession>A0A0D2X379</accession>
<keyword evidence="10" id="KW-1185">Reference proteome</keyword>
<dbReference type="RefSeq" id="XP_004347317.2">
    <property type="nucleotide sequence ID" value="XM_004347267.2"/>
</dbReference>
<organism evidence="9 10">
    <name type="scientific">Capsaspora owczarzaki (strain ATCC 30864)</name>
    <dbReference type="NCBI Taxonomy" id="595528"/>
    <lineage>
        <taxon>Eukaryota</taxon>
        <taxon>Filasterea</taxon>
        <taxon>Capsaspora</taxon>
    </lineage>
</organism>
<dbReference type="InterPro" id="IPR001245">
    <property type="entry name" value="Ser-Thr/Tyr_kinase_cat_dom"/>
</dbReference>
<keyword evidence="4 9" id="KW-0418">Kinase</keyword>
<name>A0A0D2X379_CAPO3</name>
<dbReference type="InterPro" id="IPR008271">
    <property type="entry name" value="Ser/Thr_kinase_AS"/>
</dbReference>
<sequence length="1045" mass="112266">MATTFLPVANIDWNELLDSAPLSKTNNAAVSRSKYRGRDVAVKQLRQGVDARQEVDLLNSLRHRNIVQFIGVSSALGNLMIVTEFAQHGSLFDYIQKHELAFDRITQWAMDISNGMRYLHEEAPVPIIHRDLKSMNVLICDNLVAKICDFGCSKEFVSTTQMSFVGTCAWMAPEVLRSEPVSEKCDVYSFGVVLWEMLTGQIPFQNLQSPQVMWLVGQLQKRPPIPAQCPLSFSTLIESCWVDNPPQRPSFRAILRQLEFIQSSDDLPSATDSFVKSKHTWQRDVDSQLSVMLKELREYQQSLSDRELRLRQMERQYQSIFAPTIITAPRSAWNAGRPSIGSSVGGLPQPVPAGATSGANVNVVGLRSGRSGAINWTEDDVGAWLSGLGNELSAYGGVFSTNNIAGKHLVELDHSTLQDIGVKSIVHRRLLLQQIEGLRYVSDFPSLDGSKSGLAASDAATTSSRARPPIMPASAPPGSQYFMSPHLPSAASTPISAGYPNSMGAVPRSGSSGQTTQSRLPVKILVWSRRSKIDLNSCGLALQNAPATPSTSTAVTPSLLSPRHTTSSVPVGGGSITTQIILPTHHSEVHSSPTLFASSTLNPGAGPLSAPVTPVREQPPLFEWTLFVSLDREADVPDYVSEVKFALGPDSLMTSKDVYKSPPFIHKIRSSTACDAIVYVHFNPSLFKTQVIKVVHKLSIDGADSATATPPSTIGSAWSSRQSNLSSESSTASSSSSSKSRLMQRTPVDSLSVAEDFAQYFDKCSERAVDLEIKAAAIDVIAHRLHLLSMPDAPHWDAAQAIYPTAVADASPKSTNNNSNNNNNNHNSNTNTSRAAFTLGTPPSRPPRASDPNSRSQTPQGREGTPRPHSTTSGSHSRSARRTTDSRNGDSSVKRHPSSGGASTPASRSTPATPSSASSAASDASSPNFPAQANLSFGSLRSPDPAVAEPTKSPPPVAATTNPRTPKKSSRKPKNASGQSPASSTGLYFGSVPATEVPLDRSQLPRMGSAPAMFGDVSADEINHFQASPVVQRNASFSDARRPPS</sequence>
<dbReference type="GO" id="GO:0005524">
    <property type="term" value="F:ATP binding"/>
    <property type="evidence" value="ECO:0007669"/>
    <property type="project" value="UniProtKB-KW"/>
</dbReference>
<dbReference type="Gene3D" id="1.10.510.10">
    <property type="entry name" value="Transferase(Phosphotransferase) domain 1"/>
    <property type="match status" value="1"/>
</dbReference>
<evidence type="ECO:0000313" key="10">
    <source>
        <dbReference type="Proteomes" id="UP000008743"/>
    </source>
</evidence>
<feature type="compositionally biased region" description="Polar residues" evidence="6">
    <location>
        <begin position="976"/>
        <end position="986"/>
    </location>
</feature>
<feature type="compositionally biased region" description="Polar residues" evidence="6">
    <location>
        <begin position="706"/>
        <end position="718"/>
    </location>
</feature>
<dbReference type="eggNOG" id="KOG0192">
    <property type="taxonomic scope" value="Eukaryota"/>
</dbReference>
<dbReference type="PROSITE" id="PS50105">
    <property type="entry name" value="SAM_DOMAIN"/>
    <property type="match status" value="1"/>
</dbReference>
<dbReference type="InterPro" id="IPR000719">
    <property type="entry name" value="Prot_kinase_dom"/>
</dbReference>
<dbReference type="PANTHER" id="PTHR44329">
    <property type="entry name" value="SERINE/THREONINE-PROTEIN KINASE TNNI3K-RELATED"/>
    <property type="match status" value="1"/>
</dbReference>
<keyword evidence="3" id="KW-0547">Nucleotide-binding</keyword>
<feature type="compositionally biased region" description="Basic residues" evidence="6">
    <location>
        <begin position="965"/>
        <end position="974"/>
    </location>
</feature>
<dbReference type="Gene3D" id="1.10.150.50">
    <property type="entry name" value="Transcription Factor, Ets-1"/>
    <property type="match status" value="1"/>
</dbReference>
<gene>
    <name evidence="9" type="ORF">CAOG_004570</name>
</gene>
<feature type="region of interest" description="Disordered" evidence="6">
    <location>
        <begin position="809"/>
        <end position="990"/>
    </location>
</feature>
<feature type="compositionally biased region" description="Low complexity" evidence="6">
    <location>
        <begin position="455"/>
        <end position="467"/>
    </location>
</feature>
<dbReference type="SMART" id="SM00220">
    <property type="entry name" value="S_TKc"/>
    <property type="match status" value="1"/>
</dbReference>
<evidence type="ECO:0000256" key="1">
    <source>
        <dbReference type="ARBA" id="ARBA00022527"/>
    </source>
</evidence>
<evidence type="ECO:0000256" key="5">
    <source>
        <dbReference type="ARBA" id="ARBA00022840"/>
    </source>
</evidence>
<evidence type="ECO:0000256" key="6">
    <source>
        <dbReference type="SAM" id="MobiDB-lite"/>
    </source>
</evidence>
<evidence type="ECO:0000313" key="9">
    <source>
        <dbReference type="EMBL" id="KJE93839.1"/>
    </source>
</evidence>
<dbReference type="GO" id="GO:0004674">
    <property type="term" value="F:protein serine/threonine kinase activity"/>
    <property type="evidence" value="ECO:0007669"/>
    <property type="project" value="UniProtKB-KW"/>
</dbReference>
<feature type="compositionally biased region" description="Low complexity" evidence="6">
    <location>
        <begin position="814"/>
        <end position="833"/>
    </location>
</feature>
<dbReference type="InterPro" id="IPR013761">
    <property type="entry name" value="SAM/pointed_sf"/>
</dbReference>
<feature type="compositionally biased region" description="Polar residues" evidence="6">
    <location>
        <begin position="868"/>
        <end position="877"/>
    </location>
</feature>
<dbReference type="Gene3D" id="2.60.40.1970">
    <property type="entry name" value="YEATS domain"/>
    <property type="match status" value="1"/>
</dbReference>
<feature type="compositionally biased region" description="Polar residues" evidence="6">
    <location>
        <begin position="928"/>
        <end position="939"/>
    </location>
</feature>
<evidence type="ECO:0000259" key="8">
    <source>
        <dbReference type="PROSITE" id="PS50105"/>
    </source>
</evidence>
<protein>
    <submittedName>
        <fullName evidence="9">TKL/MLK protein kinase</fullName>
    </submittedName>
</protein>
<dbReference type="InterPro" id="IPR001660">
    <property type="entry name" value="SAM"/>
</dbReference>
<dbReference type="InParanoid" id="A0A0D2X379"/>
<feature type="compositionally biased region" description="Polar residues" evidence="6">
    <location>
        <begin position="1025"/>
        <end position="1037"/>
    </location>
</feature>
<feature type="compositionally biased region" description="Low complexity" evidence="6">
    <location>
        <begin position="719"/>
        <end position="740"/>
    </location>
</feature>
<feature type="compositionally biased region" description="Low complexity" evidence="6">
    <location>
        <begin position="902"/>
        <end position="927"/>
    </location>
</feature>
<dbReference type="OrthoDB" id="339325at2759"/>
<dbReference type="Pfam" id="PF00536">
    <property type="entry name" value="SAM_1"/>
    <property type="match status" value="1"/>
</dbReference>
<reference evidence="10" key="1">
    <citation type="submission" date="2011-02" db="EMBL/GenBank/DDBJ databases">
        <title>The Genome Sequence of Capsaspora owczarzaki ATCC 30864.</title>
        <authorList>
            <person name="Russ C."/>
            <person name="Cuomo C."/>
            <person name="Burger G."/>
            <person name="Gray M.W."/>
            <person name="Holland P.W.H."/>
            <person name="King N."/>
            <person name="Lang F.B.F."/>
            <person name="Roger A.J."/>
            <person name="Ruiz-Trillo I."/>
            <person name="Young S.K."/>
            <person name="Zeng Q."/>
            <person name="Gargeya S."/>
            <person name="Alvarado L."/>
            <person name="Berlin A."/>
            <person name="Chapman S.B."/>
            <person name="Chen Z."/>
            <person name="Freedman E."/>
            <person name="Gellesch M."/>
            <person name="Goldberg J."/>
            <person name="Griggs A."/>
            <person name="Gujja S."/>
            <person name="Heilman E."/>
            <person name="Heiman D."/>
            <person name="Howarth C."/>
            <person name="Mehta T."/>
            <person name="Neiman D."/>
            <person name="Pearson M."/>
            <person name="Roberts A."/>
            <person name="Saif S."/>
            <person name="Shea T."/>
            <person name="Shenoy N."/>
            <person name="Sisk P."/>
            <person name="Stolte C."/>
            <person name="Sykes S."/>
            <person name="White J."/>
            <person name="Yandava C."/>
            <person name="Haas B."/>
            <person name="Nusbaum C."/>
            <person name="Birren B."/>
        </authorList>
    </citation>
    <scope>NUCLEOTIDE SEQUENCE</scope>
    <source>
        <strain evidence="10">ATCC 30864</strain>
    </source>
</reference>
<dbReference type="SUPFAM" id="SSF47769">
    <property type="entry name" value="SAM/Pointed domain"/>
    <property type="match status" value="1"/>
</dbReference>
<dbReference type="PRINTS" id="PR00109">
    <property type="entry name" value="TYRKINASE"/>
</dbReference>
<dbReference type="Pfam" id="PF07714">
    <property type="entry name" value="PK_Tyr_Ser-Thr"/>
    <property type="match status" value="1"/>
</dbReference>
<evidence type="ECO:0000256" key="3">
    <source>
        <dbReference type="ARBA" id="ARBA00022741"/>
    </source>
</evidence>
<dbReference type="PROSITE" id="PS50011">
    <property type="entry name" value="PROTEIN_KINASE_DOM"/>
    <property type="match status" value="1"/>
</dbReference>
<evidence type="ECO:0000259" key="7">
    <source>
        <dbReference type="PROSITE" id="PS50011"/>
    </source>
</evidence>
<dbReference type="PROSITE" id="PS00108">
    <property type="entry name" value="PROTEIN_KINASE_ST"/>
    <property type="match status" value="1"/>
</dbReference>
<keyword evidence="5" id="KW-0067">ATP-binding</keyword>
<dbReference type="SUPFAM" id="SSF56112">
    <property type="entry name" value="Protein kinase-like (PK-like)"/>
    <property type="match status" value="1"/>
</dbReference>
<dbReference type="SMART" id="SM00454">
    <property type="entry name" value="SAM"/>
    <property type="match status" value="1"/>
</dbReference>
<feature type="region of interest" description="Disordered" evidence="6">
    <location>
        <begin position="545"/>
        <end position="572"/>
    </location>
</feature>
<dbReference type="PANTHER" id="PTHR44329:SF288">
    <property type="entry name" value="MITOGEN-ACTIVATED PROTEIN KINASE KINASE KINASE 20"/>
    <property type="match status" value="1"/>
</dbReference>
<dbReference type="InterPro" id="IPR038704">
    <property type="entry name" value="YEAST_sf"/>
</dbReference>
<dbReference type="InterPro" id="IPR051681">
    <property type="entry name" value="Ser/Thr_Kinases-Pseudokinases"/>
</dbReference>
<dbReference type="InterPro" id="IPR011009">
    <property type="entry name" value="Kinase-like_dom_sf"/>
</dbReference>
<feature type="domain" description="Protein kinase" evidence="7">
    <location>
        <begin position="16"/>
        <end position="261"/>
    </location>
</feature>
<dbReference type="AlphaFoldDB" id="A0A0D2X379"/>
<feature type="region of interest" description="Disordered" evidence="6">
    <location>
        <begin position="705"/>
        <end position="745"/>
    </location>
</feature>
<evidence type="ECO:0000256" key="2">
    <source>
        <dbReference type="ARBA" id="ARBA00022679"/>
    </source>
</evidence>
<feature type="region of interest" description="Disordered" evidence="6">
    <location>
        <begin position="1025"/>
        <end position="1045"/>
    </location>
</feature>
<feature type="region of interest" description="Disordered" evidence="6">
    <location>
        <begin position="452"/>
        <end position="471"/>
    </location>
</feature>
<feature type="domain" description="SAM" evidence="8">
    <location>
        <begin position="376"/>
        <end position="441"/>
    </location>
</feature>
<dbReference type="GO" id="GO:0005737">
    <property type="term" value="C:cytoplasm"/>
    <property type="evidence" value="ECO:0007669"/>
    <property type="project" value="TreeGrafter"/>
</dbReference>
<dbReference type="PhylomeDB" id="A0A0D2X379"/>
<keyword evidence="1" id="KW-0723">Serine/threonine-protein kinase</keyword>
<dbReference type="STRING" id="595528.A0A0D2X379"/>
<dbReference type="Proteomes" id="UP000008743">
    <property type="component" value="Unassembled WGS sequence"/>
</dbReference>
<dbReference type="EMBL" id="KE346366">
    <property type="protein sequence ID" value="KJE93839.1"/>
    <property type="molecule type" value="Genomic_DNA"/>
</dbReference>
<feature type="compositionally biased region" description="Polar residues" evidence="6">
    <location>
        <begin position="851"/>
        <end position="860"/>
    </location>
</feature>
<keyword evidence="2" id="KW-0808">Transferase</keyword>
<proteinExistence type="predicted"/>
<dbReference type="CDD" id="cd13999">
    <property type="entry name" value="STKc_MAP3K-like"/>
    <property type="match status" value="1"/>
</dbReference>